<protein>
    <submittedName>
        <fullName evidence="1">Uncharacterized protein</fullName>
    </submittedName>
</protein>
<dbReference type="AlphaFoldDB" id="A0A0E9WS26"/>
<proteinExistence type="predicted"/>
<name>A0A0E9WS26_ANGAN</name>
<evidence type="ECO:0000313" key="1">
    <source>
        <dbReference type="EMBL" id="JAH93091.1"/>
    </source>
</evidence>
<dbReference type="EMBL" id="GBXM01015486">
    <property type="protein sequence ID" value="JAH93091.1"/>
    <property type="molecule type" value="Transcribed_RNA"/>
</dbReference>
<organism evidence="1">
    <name type="scientific">Anguilla anguilla</name>
    <name type="common">European freshwater eel</name>
    <name type="synonym">Muraena anguilla</name>
    <dbReference type="NCBI Taxonomy" id="7936"/>
    <lineage>
        <taxon>Eukaryota</taxon>
        <taxon>Metazoa</taxon>
        <taxon>Chordata</taxon>
        <taxon>Craniata</taxon>
        <taxon>Vertebrata</taxon>
        <taxon>Euteleostomi</taxon>
        <taxon>Actinopterygii</taxon>
        <taxon>Neopterygii</taxon>
        <taxon>Teleostei</taxon>
        <taxon>Anguilliformes</taxon>
        <taxon>Anguillidae</taxon>
        <taxon>Anguilla</taxon>
    </lineage>
</organism>
<accession>A0A0E9WS26</accession>
<reference evidence="1" key="1">
    <citation type="submission" date="2014-11" db="EMBL/GenBank/DDBJ databases">
        <authorList>
            <person name="Amaro Gonzalez C."/>
        </authorList>
    </citation>
    <scope>NUCLEOTIDE SEQUENCE</scope>
</reference>
<sequence length="72" mass="8064">MLNNHVLISLSQKDSSWQQMHASSAFDHQVVQKVAENHTRMGENTSSGQISILYVAYRYTVTGGRGINNNNK</sequence>
<reference evidence="1" key="2">
    <citation type="journal article" date="2015" name="Fish Shellfish Immunol.">
        <title>Early steps in the European eel (Anguilla anguilla)-Vibrio vulnificus interaction in the gills: Role of the RtxA13 toxin.</title>
        <authorList>
            <person name="Callol A."/>
            <person name="Pajuelo D."/>
            <person name="Ebbesson L."/>
            <person name="Teles M."/>
            <person name="MacKenzie S."/>
            <person name="Amaro C."/>
        </authorList>
    </citation>
    <scope>NUCLEOTIDE SEQUENCE</scope>
</reference>